<dbReference type="GO" id="GO:0044209">
    <property type="term" value="P:AMP salvage"/>
    <property type="evidence" value="ECO:0007669"/>
    <property type="project" value="TreeGrafter"/>
</dbReference>
<organism evidence="11">
    <name type="scientific">uncultured bacterium</name>
    <name type="common">gcode 4</name>
    <dbReference type="NCBI Taxonomy" id="1234023"/>
    <lineage>
        <taxon>Bacteria</taxon>
        <taxon>environmental samples</taxon>
    </lineage>
</organism>
<evidence type="ECO:0000259" key="10">
    <source>
        <dbReference type="Pfam" id="PF03819"/>
    </source>
</evidence>
<dbReference type="InterPro" id="IPR050054">
    <property type="entry name" value="UPRTase/APRTase"/>
</dbReference>
<sequence length="334" mass="38945">MKNSRLMDLLNNYRSLELKAHVSLDDVMNKVTQEVAELVEAIVNWDIPEMKKEAGDAIVNILSASAAAWAEISDMKWSFDGEFVPLSFEKLFMNLWKWNQEIQALRWRYSRDVWCVGSIKDATVDFVENILRYVDKEVNLSDVVAVNSLKFSNRTDAYKAKFDIYDFVDNYSDFPKEWIEFKDISPILRSQEAMKYVCFELAEKCKEADIIAGLDARWFLFWVEVAKILGKPFVMIRKKGKLPGETVWVDYSLEYWENEIEIQKNALEKWQKVALIDDLLATWWTMLAAAGLVEKLWWIINNISCVISLDDEALKSSEARISLGKYDVWSVMKY</sequence>
<evidence type="ECO:0000256" key="6">
    <source>
        <dbReference type="ARBA" id="ARBA00022490"/>
    </source>
</evidence>
<keyword evidence="7" id="KW-0328">Glycosyltransferase</keyword>
<dbReference type="Gene3D" id="3.40.50.2020">
    <property type="match status" value="1"/>
</dbReference>
<dbReference type="GO" id="GO:0006168">
    <property type="term" value="P:adenine salvage"/>
    <property type="evidence" value="ECO:0007669"/>
    <property type="project" value="TreeGrafter"/>
</dbReference>
<evidence type="ECO:0000256" key="4">
    <source>
        <dbReference type="ARBA" id="ARBA00008391"/>
    </source>
</evidence>
<dbReference type="Pfam" id="PF03819">
    <property type="entry name" value="MazG"/>
    <property type="match status" value="1"/>
</dbReference>
<protein>
    <recommendedName>
        <fullName evidence="5">adenine phosphoribosyltransferase</fullName>
        <ecNumber evidence="5">2.4.2.7</ecNumber>
    </recommendedName>
</protein>
<evidence type="ECO:0000256" key="5">
    <source>
        <dbReference type="ARBA" id="ARBA00011893"/>
    </source>
</evidence>
<comment type="caution">
    <text evidence="11">The sequence shown here is derived from an EMBL/GenBank/DDBJ whole genome shotgun (WGS) entry which is preliminary data.</text>
</comment>
<comment type="pathway">
    <text evidence="3">Purine metabolism; AMP biosynthesis via salvage pathway; AMP from adenine: step 1/1.</text>
</comment>
<dbReference type="GO" id="GO:0016208">
    <property type="term" value="F:AMP binding"/>
    <property type="evidence" value="ECO:0007669"/>
    <property type="project" value="TreeGrafter"/>
</dbReference>
<evidence type="ECO:0000256" key="3">
    <source>
        <dbReference type="ARBA" id="ARBA00004659"/>
    </source>
</evidence>
<keyword evidence="9" id="KW-0660">Purine salvage</keyword>
<dbReference type="PANTHER" id="PTHR32315:SF3">
    <property type="entry name" value="ADENINE PHOSPHORIBOSYLTRANSFERASE"/>
    <property type="match status" value="1"/>
</dbReference>
<gene>
    <name evidence="11" type="ORF">ACD_3C00205G0002</name>
</gene>
<dbReference type="GO" id="GO:0002055">
    <property type="term" value="F:adenine binding"/>
    <property type="evidence" value="ECO:0007669"/>
    <property type="project" value="TreeGrafter"/>
</dbReference>
<accession>K2GB87</accession>
<dbReference type="EC" id="2.4.2.7" evidence="5"/>
<keyword evidence="8" id="KW-0808">Transferase</keyword>
<dbReference type="AlphaFoldDB" id="K2GB87"/>
<dbReference type="PANTHER" id="PTHR32315">
    <property type="entry name" value="ADENINE PHOSPHORIBOSYLTRANSFERASE"/>
    <property type="match status" value="1"/>
</dbReference>
<evidence type="ECO:0000256" key="2">
    <source>
        <dbReference type="ARBA" id="ARBA00004496"/>
    </source>
</evidence>
<evidence type="ECO:0000256" key="7">
    <source>
        <dbReference type="ARBA" id="ARBA00022676"/>
    </source>
</evidence>
<dbReference type="CDD" id="cd06223">
    <property type="entry name" value="PRTases_typeI"/>
    <property type="match status" value="1"/>
</dbReference>
<reference evidence="11" key="1">
    <citation type="journal article" date="2012" name="Science">
        <title>Fermentation, hydrogen, and sulfur metabolism in multiple uncultivated bacterial phyla.</title>
        <authorList>
            <person name="Wrighton K.C."/>
            <person name="Thomas B.C."/>
            <person name="Sharon I."/>
            <person name="Miller C.S."/>
            <person name="Castelle C.J."/>
            <person name="VerBerkmoes N.C."/>
            <person name="Wilkins M.J."/>
            <person name="Hettich R.L."/>
            <person name="Lipton M.S."/>
            <person name="Williams K.H."/>
            <person name="Long P.E."/>
            <person name="Banfield J.F."/>
        </authorList>
    </citation>
    <scope>NUCLEOTIDE SEQUENCE [LARGE SCALE GENOMIC DNA]</scope>
</reference>
<comment type="catalytic activity">
    <reaction evidence="1">
        <text>AMP + diphosphate = 5-phospho-alpha-D-ribose 1-diphosphate + adenine</text>
        <dbReference type="Rhea" id="RHEA:16609"/>
        <dbReference type="ChEBI" id="CHEBI:16708"/>
        <dbReference type="ChEBI" id="CHEBI:33019"/>
        <dbReference type="ChEBI" id="CHEBI:58017"/>
        <dbReference type="ChEBI" id="CHEBI:456215"/>
        <dbReference type="EC" id="2.4.2.7"/>
    </reaction>
</comment>
<dbReference type="NCBIfam" id="NF002636">
    <property type="entry name" value="PRK02304.1-5"/>
    <property type="match status" value="1"/>
</dbReference>
<evidence type="ECO:0000256" key="1">
    <source>
        <dbReference type="ARBA" id="ARBA00000868"/>
    </source>
</evidence>
<comment type="subcellular location">
    <subcellularLocation>
        <location evidence="2">Cytoplasm</location>
    </subcellularLocation>
</comment>
<evidence type="ECO:0000256" key="8">
    <source>
        <dbReference type="ARBA" id="ARBA00022679"/>
    </source>
</evidence>
<dbReference type="InterPro" id="IPR004518">
    <property type="entry name" value="MazG-like_dom"/>
</dbReference>
<proteinExistence type="inferred from homology"/>
<dbReference type="InterPro" id="IPR000836">
    <property type="entry name" value="PRTase_dom"/>
</dbReference>
<evidence type="ECO:0000256" key="9">
    <source>
        <dbReference type="ARBA" id="ARBA00022726"/>
    </source>
</evidence>
<dbReference type="EMBL" id="AMFJ01000479">
    <property type="protein sequence ID" value="EKE27449.1"/>
    <property type="molecule type" value="Genomic_DNA"/>
</dbReference>
<keyword evidence="6" id="KW-0963">Cytoplasm</keyword>
<dbReference type="GO" id="GO:0003999">
    <property type="term" value="F:adenine phosphoribosyltransferase activity"/>
    <property type="evidence" value="ECO:0007669"/>
    <property type="project" value="UniProtKB-EC"/>
</dbReference>
<comment type="similarity">
    <text evidence="4">Belongs to the purine/pyrimidine phosphoribosyltransferase family.</text>
</comment>
<dbReference type="SUPFAM" id="SSF53271">
    <property type="entry name" value="PRTase-like"/>
    <property type="match status" value="1"/>
</dbReference>
<name>K2GB87_9BACT</name>
<dbReference type="SUPFAM" id="SSF101386">
    <property type="entry name" value="all-alpha NTP pyrophosphatases"/>
    <property type="match status" value="1"/>
</dbReference>
<feature type="domain" description="NTP pyrophosphohydrolase MazG-like" evidence="10">
    <location>
        <begin position="27"/>
        <end position="67"/>
    </location>
</feature>
<dbReference type="GO" id="GO:0006166">
    <property type="term" value="P:purine ribonucleoside salvage"/>
    <property type="evidence" value="ECO:0007669"/>
    <property type="project" value="UniProtKB-KW"/>
</dbReference>
<dbReference type="InterPro" id="IPR029057">
    <property type="entry name" value="PRTase-like"/>
</dbReference>
<evidence type="ECO:0000313" key="11">
    <source>
        <dbReference type="EMBL" id="EKE27449.1"/>
    </source>
</evidence>
<dbReference type="GO" id="GO:0005737">
    <property type="term" value="C:cytoplasm"/>
    <property type="evidence" value="ECO:0007669"/>
    <property type="project" value="UniProtKB-SubCell"/>
</dbReference>